<dbReference type="GO" id="GO:0046103">
    <property type="term" value="P:inosine biosynthetic process"/>
    <property type="evidence" value="ECO:0007669"/>
    <property type="project" value="TreeGrafter"/>
</dbReference>
<protein>
    <submittedName>
        <fullName evidence="9 10">Adenosine deaminase</fullName>
        <ecNumber evidence="9">3.5.4.4</ecNumber>
    </submittedName>
</protein>
<reference evidence="9" key="2">
    <citation type="submission" date="2014-09" db="EMBL/GenBank/DDBJ databases">
        <authorList>
            <person name="GOMEZ-VALERO Laura"/>
        </authorList>
    </citation>
    <scope>NUCLEOTIDE SEQUENCE</scope>
    <source>
        <strain evidence="9">ATCC33218</strain>
    </source>
</reference>
<dbReference type="STRING" id="451.B6N58_06235"/>
<comment type="similarity">
    <text evidence="2">Belongs to the metallo-dependent hydrolases superfamily. Adenosine and AMP deaminases family.</text>
</comment>
<evidence type="ECO:0000256" key="7">
    <source>
        <dbReference type="ARBA" id="ARBA00048787"/>
    </source>
</evidence>
<dbReference type="Proteomes" id="UP000032414">
    <property type="component" value="Chromosome I"/>
</dbReference>
<sequence length="343" mass="39187">MFEKNTSDLHCHLNGSFSLPFLYKVAGKNGRLDEYTRLVELRESYLIKTKEQPADGFAEEDVKLVWEQFALIHKIIQTLDDIHLGTIDVIRNSLAKYLEIRTTPKGIDKKSREEYITAFEQGLIDASLDSSIEKKAFGLLSLDRTYHSLEVAKEFMARVTNSREGVLKGIDICGNPLSSRTLRGDDLKQLIDEALNRNIGLTIHMGEADTEIERQDTDTILTALEKWVEENASQKEKPLHGKVRLGHCIFLTESQKVRIRKLNIPIEVCPTCHSKLNWHLENSPHPVTDIYSDLSEAITFATDDEIIFGASIKDELRKGLRFFTNRLNLTLKEIKANQAQFRF</sequence>
<dbReference type="OrthoDB" id="5645831at2"/>
<keyword evidence="4 9" id="KW-0378">Hydrolase</keyword>
<dbReference type="InterPro" id="IPR032466">
    <property type="entry name" value="Metal_Hydrolase"/>
</dbReference>
<dbReference type="HOGENOM" id="CLU_808739_0_0_6"/>
<reference evidence="11" key="1">
    <citation type="submission" date="2014-09" db="EMBL/GenBank/DDBJ databases">
        <authorList>
            <person name="Gomez-Valero L."/>
        </authorList>
    </citation>
    <scope>NUCLEOTIDE SEQUENCE [LARGE SCALE GENOMIC DNA]</scope>
    <source>
        <strain evidence="11">ATCC33218</strain>
    </source>
</reference>
<evidence type="ECO:0000313" key="11">
    <source>
        <dbReference type="Proteomes" id="UP000032414"/>
    </source>
</evidence>
<evidence type="ECO:0000256" key="6">
    <source>
        <dbReference type="ARBA" id="ARBA00023080"/>
    </source>
</evidence>
<evidence type="ECO:0000256" key="3">
    <source>
        <dbReference type="ARBA" id="ARBA00022723"/>
    </source>
</evidence>
<dbReference type="SUPFAM" id="SSF51556">
    <property type="entry name" value="Metallo-dependent hydrolases"/>
    <property type="match status" value="1"/>
</dbReference>
<dbReference type="PANTHER" id="PTHR11409:SF42">
    <property type="entry name" value="ADENOSINE DEAMINASE-LIKE PROTEIN"/>
    <property type="match status" value="1"/>
</dbReference>
<dbReference type="EC" id="3.5.4.4" evidence="9"/>
<dbReference type="Gene3D" id="3.20.20.140">
    <property type="entry name" value="Metal-dependent hydrolases"/>
    <property type="match status" value="1"/>
</dbReference>
<proteinExistence type="inferred from homology"/>
<dbReference type="Proteomes" id="UP000182998">
    <property type="component" value="Unassembled WGS sequence"/>
</dbReference>
<comment type="catalytic activity">
    <reaction evidence="7">
        <text>N(6)-methyl-AMP + H2O + H(+) = IMP + methylamine</text>
        <dbReference type="Rhea" id="RHEA:16001"/>
        <dbReference type="ChEBI" id="CHEBI:15377"/>
        <dbReference type="ChEBI" id="CHEBI:15378"/>
        <dbReference type="ChEBI" id="CHEBI:58053"/>
        <dbReference type="ChEBI" id="CHEBI:59338"/>
        <dbReference type="ChEBI" id="CHEBI:144842"/>
    </reaction>
    <physiologicalReaction direction="left-to-right" evidence="7">
        <dbReference type="Rhea" id="RHEA:16002"/>
    </physiologicalReaction>
</comment>
<evidence type="ECO:0000256" key="2">
    <source>
        <dbReference type="ARBA" id="ARBA00006676"/>
    </source>
</evidence>
<reference evidence="10 12" key="3">
    <citation type="submission" date="2016-10" db="EMBL/GenBank/DDBJ databases">
        <authorList>
            <person name="Varghese N."/>
            <person name="Submissions S."/>
        </authorList>
    </citation>
    <scope>NUCLEOTIDE SEQUENCE [LARGE SCALE GENOMIC DNA]</scope>
    <source>
        <strain evidence="10 12">ATCC 33218</strain>
    </source>
</reference>
<dbReference type="KEGG" id="tmc:LMI_1956"/>
<dbReference type="GO" id="GO:0009117">
    <property type="term" value="P:nucleotide metabolic process"/>
    <property type="evidence" value="ECO:0007669"/>
    <property type="project" value="UniProtKB-KW"/>
</dbReference>
<dbReference type="PATRIC" id="fig|451.8.peg.1347"/>
<evidence type="ECO:0000313" key="10">
    <source>
        <dbReference type="EMBL" id="SCY33819.1"/>
    </source>
</evidence>
<dbReference type="Pfam" id="PF00962">
    <property type="entry name" value="A_deaminase"/>
    <property type="match status" value="1"/>
</dbReference>
<gene>
    <name evidence="9" type="ORF">LMI_1956</name>
    <name evidence="10" type="ORF">SAMN02982997_01458</name>
</gene>
<evidence type="ECO:0000256" key="5">
    <source>
        <dbReference type="ARBA" id="ARBA00022833"/>
    </source>
</evidence>
<dbReference type="GO" id="GO:0006154">
    <property type="term" value="P:adenosine catabolic process"/>
    <property type="evidence" value="ECO:0007669"/>
    <property type="project" value="TreeGrafter"/>
</dbReference>
<dbReference type="AlphaFoldDB" id="A0A098GFI1"/>
<feature type="domain" description="Adenosine deaminase" evidence="8">
    <location>
        <begin position="8"/>
        <end position="209"/>
    </location>
</feature>
<accession>A0A098GFI1</accession>
<evidence type="ECO:0000256" key="1">
    <source>
        <dbReference type="ARBA" id="ARBA00001947"/>
    </source>
</evidence>
<keyword evidence="6" id="KW-0546">Nucleotide metabolism</keyword>
<evidence type="ECO:0000256" key="4">
    <source>
        <dbReference type="ARBA" id="ARBA00022801"/>
    </source>
</evidence>
<dbReference type="EMBL" id="LN614830">
    <property type="protein sequence ID" value="CEG61244.1"/>
    <property type="molecule type" value="Genomic_DNA"/>
</dbReference>
<organism evidence="9 11">
    <name type="scientific">Legionella micdadei</name>
    <name type="common">Tatlockia micdadei</name>
    <dbReference type="NCBI Taxonomy" id="451"/>
    <lineage>
        <taxon>Bacteria</taxon>
        <taxon>Pseudomonadati</taxon>
        <taxon>Pseudomonadota</taxon>
        <taxon>Gammaproteobacteria</taxon>
        <taxon>Legionellales</taxon>
        <taxon>Legionellaceae</taxon>
        <taxon>Legionella</taxon>
    </lineage>
</organism>
<evidence type="ECO:0000313" key="12">
    <source>
        <dbReference type="Proteomes" id="UP000182998"/>
    </source>
</evidence>
<dbReference type="RefSeq" id="WP_045099525.1">
    <property type="nucleotide sequence ID" value="NZ_CP020614.1"/>
</dbReference>
<evidence type="ECO:0000313" key="9">
    <source>
        <dbReference type="EMBL" id="CEG61244.1"/>
    </source>
</evidence>
<dbReference type="GO" id="GO:0046872">
    <property type="term" value="F:metal ion binding"/>
    <property type="evidence" value="ECO:0007669"/>
    <property type="project" value="UniProtKB-KW"/>
</dbReference>
<dbReference type="PANTHER" id="PTHR11409">
    <property type="entry name" value="ADENOSINE DEAMINASE"/>
    <property type="match status" value="1"/>
</dbReference>
<keyword evidence="12" id="KW-1185">Reference proteome</keyword>
<dbReference type="InterPro" id="IPR006330">
    <property type="entry name" value="Ado/ade_deaminase"/>
</dbReference>
<keyword evidence="3" id="KW-0479">Metal-binding</keyword>
<dbReference type="EMBL" id="FMVN01000006">
    <property type="protein sequence ID" value="SCY33819.1"/>
    <property type="molecule type" value="Genomic_DNA"/>
</dbReference>
<keyword evidence="5" id="KW-0862">Zinc</keyword>
<name>A0A098GFI1_LEGMI</name>
<dbReference type="InterPro" id="IPR001365">
    <property type="entry name" value="A_deaminase_dom"/>
</dbReference>
<dbReference type="GO" id="GO:0004000">
    <property type="term" value="F:adenosine deaminase activity"/>
    <property type="evidence" value="ECO:0007669"/>
    <property type="project" value="TreeGrafter"/>
</dbReference>
<comment type="cofactor">
    <cofactor evidence="1">
        <name>Zn(2+)</name>
        <dbReference type="ChEBI" id="CHEBI:29105"/>
    </cofactor>
</comment>
<evidence type="ECO:0000259" key="8">
    <source>
        <dbReference type="Pfam" id="PF00962"/>
    </source>
</evidence>